<evidence type="ECO:0000313" key="8">
    <source>
        <dbReference type="Proteomes" id="UP000694865"/>
    </source>
</evidence>
<dbReference type="PRINTS" id="PR00301">
    <property type="entry name" value="HEATSHOCK70"/>
</dbReference>
<evidence type="ECO:0000256" key="3">
    <source>
        <dbReference type="ARBA" id="ARBA00022741"/>
    </source>
</evidence>
<feature type="transmembrane region" description="Helical" evidence="6">
    <location>
        <begin position="424"/>
        <end position="442"/>
    </location>
</feature>
<dbReference type="SUPFAM" id="SSF53067">
    <property type="entry name" value="Actin-like ATPase domain"/>
    <property type="match status" value="2"/>
</dbReference>
<keyword evidence="6" id="KW-1133">Transmembrane helix</keyword>
<dbReference type="RefSeq" id="XP_006813484.1">
    <property type="nucleotide sequence ID" value="XM_006813421.1"/>
</dbReference>
<evidence type="ECO:0000256" key="6">
    <source>
        <dbReference type="SAM" id="Phobius"/>
    </source>
</evidence>
<dbReference type="Gene3D" id="3.30.420.40">
    <property type="match status" value="2"/>
</dbReference>
<comment type="subcellular location">
    <subcellularLocation>
        <location evidence="1">Endoplasmic reticulum lumen</location>
    </subcellularLocation>
</comment>
<proteinExistence type="inferred from homology"/>
<dbReference type="GeneID" id="100375117"/>
<dbReference type="Pfam" id="PF00012">
    <property type="entry name" value="HSP70"/>
    <property type="match status" value="1"/>
</dbReference>
<dbReference type="Proteomes" id="UP000694865">
    <property type="component" value="Unplaced"/>
</dbReference>
<sequence length="448" mass="49595">MMFSAKILFVIFCVVTVTDAIGSDAQKRETVIGIDLGTTYSCVGVYKNGHVIIIANDQGNRITPSYVAFTADRGRLIGDDAKNQLQSNPENTVFGVKRLIGRTWNDPSVQHVVNFSPFKVVNINDKPIIKVSTGNMSKQFKAEEISAMVLGKMKEIAEGYLGETVGKAVVTVPTYFNSSHRQATKDAGAIAGLNVIRIINEPTAAAMAYAMNKMEDENNIMVFDLGVETFGVSLLTIDNGTSEVLATDGDIHLGGEHFDHRVIKHFVKLYKEKTGNDVSKDTRAMQKLHREVERAKCALSSNHQTLLYIESFYKGNDFSEILTRAKFEELNLDLFRSTLKHVQSVIDASGLKKQDINEIVLIGGSTRIPKIQQLVIDFFDGKEPSRRINPDEAVAYGAAIQGGILGAKPLAKDSDDTSLKKTPVNWFMCYLILFSLIIILLFQKLCFR</sequence>
<accession>A0ABM0M0E3</accession>
<keyword evidence="8" id="KW-1185">Reference proteome</keyword>
<feature type="signal peptide" evidence="7">
    <location>
        <begin position="1"/>
        <end position="20"/>
    </location>
</feature>
<keyword evidence="5" id="KW-0067">ATP-binding</keyword>
<dbReference type="InterPro" id="IPR018181">
    <property type="entry name" value="Heat_shock_70_CS"/>
</dbReference>
<evidence type="ECO:0000256" key="2">
    <source>
        <dbReference type="ARBA" id="ARBA00007381"/>
    </source>
</evidence>
<dbReference type="PROSITE" id="PS00297">
    <property type="entry name" value="HSP70_1"/>
    <property type="match status" value="1"/>
</dbReference>
<evidence type="ECO:0000256" key="5">
    <source>
        <dbReference type="ARBA" id="ARBA00022840"/>
    </source>
</evidence>
<dbReference type="CDD" id="cd10241">
    <property type="entry name" value="ASKHA_NBD_HSP70_BiP"/>
    <property type="match status" value="1"/>
</dbReference>
<keyword evidence="6" id="KW-0472">Membrane</keyword>
<dbReference type="Gene3D" id="3.90.640.10">
    <property type="entry name" value="Actin, Chain A, domain 4"/>
    <property type="match status" value="1"/>
</dbReference>
<dbReference type="InterPro" id="IPR013126">
    <property type="entry name" value="Hsp_70_fam"/>
</dbReference>
<organism evidence="8 9">
    <name type="scientific">Saccoglossus kowalevskii</name>
    <name type="common">Acorn worm</name>
    <dbReference type="NCBI Taxonomy" id="10224"/>
    <lineage>
        <taxon>Eukaryota</taxon>
        <taxon>Metazoa</taxon>
        <taxon>Hemichordata</taxon>
        <taxon>Enteropneusta</taxon>
        <taxon>Harrimaniidae</taxon>
        <taxon>Saccoglossus</taxon>
    </lineage>
</organism>
<comment type="similarity">
    <text evidence="2">Belongs to the heat shock protein 70 family.</text>
</comment>
<reference evidence="9" key="1">
    <citation type="submission" date="2025-08" db="UniProtKB">
        <authorList>
            <consortium name="RefSeq"/>
        </authorList>
    </citation>
    <scope>IDENTIFICATION</scope>
    <source>
        <tissue evidence="9">Testes</tissue>
    </source>
</reference>
<keyword evidence="7" id="KW-0732">Signal</keyword>
<evidence type="ECO:0000256" key="1">
    <source>
        <dbReference type="ARBA" id="ARBA00004319"/>
    </source>
</evidence>
<protein>
    <submittedName>
        <fullName evidence="9">78 kDa glucose-regulated protein-like</fullName>
    </submittedName>
</protein>
<keyword evidence="3" id="KW-0547">Nucleotide-binding</keyword>
<dbReference type="PANTHER" id="PTHR19375">
    <property type="entry name" value="HEAT SHOCK PROTEIN 70KDA"/>
    <property type="match status" value="1"/>
</dbReference>
<keyword evidence="4" id="KW-0256">Endoplasmic reticulum</keyword>
<dbReference type="InterPro" id="IPR043129">
    <property type="entry name" value="ATPase_NBD"/>
</dbReference>
<evidence type="ECO:0000256" key="4">
    <source>
        <dbReference type="ARBA" id="ARBA00022824"/>
    </source>
</evidence>
<evidence type="ECO:0000256" key="7">
    <source>
        <dbReference type="SAM" id="SignalP"/>
    </source>
</evidence>
<feature type="chain" id="PRO_5046685803" evidence="7">
    <location>
        <begin position="21"/>
        <end position="448"/>
    </location>
</feature>
<keyword evidence="6" id="KW-0812">Transmembrane</keyword>
<dbReference type="PROSITE" id="PS01036">
    <property type="entry name" value="HSP70_3"/>
    <property type="match status" value="1"/>
</dbReference>
<evidence type="ECO:0000313" key="9">
    <source>
        <dbReference type="RefSeq" id="XP_006813484.1"/>
    </source>
</evidence>
<name>A0ABM0M0E3_SACKO</name>
<gene>
    <name evidence="9" type="primary">LOC100375117</name>
</gene>
<dbReference type="InterPro" id="IPR042050">
    <property type="entry name" value="BIP_NBD"/>
</dbReference>